<dbReference type="GO" id="GO:0019441">
    <property type="term" value="P:L-tryptophan catabolic process to kynurenine"/>
    <property type="evidence" value="ECO:0007669"/>
    <property type="project" value="InterPro"/>
</dbReference>
<evidence type="ECO:0000313" key="4">
    <source>
        <dbReference type="EMBL" id="OQD89757.1"/>
    </source>
</evidence>
<name>A0A1V6QL88_9EURO</name>
<feature type="domain" description="Beta-glucuronidase C-terminal" evidence="3">
    <location>
        <begin position="691"/>
        <end position="808"/>
    </location>
</feature>
<dbReference type="Proteomes" id="UP000191672">
    <property type="component" value="Unassembled WGS sequence"/>
</dbReference>
<dbReference type="Pfam" id="PF04199">
    <property type="entry name" value="Cyclase"/>
    <property type="match status" value="1"/>
</dbReference>
<dbReference type="InterPro" id="IPR007325">
    <property type="entry name" value="KFase/CYL"/>
</dbReference>
<reference evidence="5" key="1">
    <citation type="journal article" date="2017" name="Nat. Microbiol.">
        <title>Global analysis of biosynthetic gene clusters reveals vast potential of secondary metabolite production in Penicillium species.</title>
        <authorList>
            <person name="Nielsen J.C."/>
            <person name="Grijseels S."/>
            <person name="Prigent S."/>
            <person name="Ji B."/>
            <person name="Dainat J."/>
            <person name="Nielsen K.F."/>
            <person name="Frisvad J.C."/>
            <person name="Workman M."/>
            <person name="Nielsen J."/>
        </authorList>
    </citation>
    <scope>NUCLEOTIDE SEQUENCE [LARGE SCALE GENOMIC DNA]</scope>
    <source>
        <strain evidence="5">IBT 31811</strain>
    </source>
</reference>
<sequence>MSSSVQIPDQLPWNPNNTQFPSIKNLPKLPGAPEDAAWVWGKDDELGRLNLLTPQRVKASTAEIETGQMVRLDLPLTVPEKPAFDREVFQHNIKTLAADISYDDTYTMNTQSGTQWDGFRHFSHIDSKLFYNGAKSTDFLGPTANHRCSIHHWSTHGIAGRGILLDYYHYAQTNKKAYDPYTTHSITLSELQACAKAQGLDLRPQFQGGDIRIGDILLIRSGFVERYYQLSSEERYAAATRSHEALCFAGVAREPDMRDWLHDCYFAAVAGDSPTFEAWPVPNHDYLHQTSAVLFTALAQANTQRHNLTILKNAPEKAYHVPADFFSFGFETAFFHQFDTELSENIINSISSRMSKPLIIRIGGTSGDLVRVNQTQEEPARCISGPDCPYSSEDAFTIGRSYFDTFKRFQSATMTIQAPMSPVKPDSKDEDWIPNSMDFVQQAYDALGKERLNAVALGNEPDYYSYGVEQYVDRALKIENHTIEQLGLEGEDRRIFELGDIGWTVIKQRDEDGEDFGLRKIFQNELNANGYGKYAAQHYYQTDEGGKYDSQALQDRLMNHHAITERFPKMRRGIEYIHKADSKIGFVISELGCALGGPPISFAGAFGAALWAVDFHLTAMARGVKRVSNTMRPEATHSFWVPNDMGSMTSGPSVQGVFPAAAFITDFVGNGDSLGKVIEIDVPGTPQFFSAFAMYHLQSGKLARVALVNLKQWDHTSRDDRGSAEVILNVDGDIGSLHARRLHAEKGTSAVGFDLGGHDDNVTWAGEQWSHTVDGGKGHFVDGNMVQEKVNVEKGHATVSVLDSEAIIVYFDQSVSLLDLFQ</sequence>
<dbReference type="EMBL" id="MDYN01000002">
    <property type="protein sequence ID" value="OQD89757.1"/>
    <property type="molecule type" value="Genomic_DNA"/>
</dbReference>
<evidence type="ECO:0000256" key="2">
    <source>
        <dbReference type="SAM" id="MobiDB-lite"/>
    </source>
</evidence>
<dbReference type="Gene3D" id="3.50.30.50">
    <property type="entry name" value="Putative cyclase"/>
    <property type="match status" value="1"/>
</dbReference>
<organism evidence="4 5">
    <name type="scientific">Penicillium antarcticum</name>
    <dbReference type="NCBI Taxonomy" id="416450"/>
    <lineage>
        <taxon>Eukaryota</taxon>
        <taxon>Fungi</taxon>
        <taxon>Dikarya</taxon>
        <taxon>Ascomycota</taxon>
        <taxon>Pezizomycotina</taxon>
        <taxon>Eurotiomycetes</taxon>
        <taxon>Eurotiomycetidae</taxon>
        <taxon>Eurotiales</taxon>
        <taxon>Aspergillaceae</taxon>
        <taxon>Penicillium</taxon>
    </lineage>
</organism>
<dbReference type="PANTHER" id="PTHR34861">
    <property type="match status" value="1"/>
</dbReference>
<keyword evidence="5" id="KW-1185">Reference proteome</keyword>
<dbReference type="GO" id="GO:0004061">
    <property type="term" value="F:arylformamidase activity"/>
    <property type="evidence" value="ECO:0007669"/>
    <property type="project" value="InterPro"/>
</dbReference>
<dbReference type="Gene3D" id="3.20.20.80">
    <property type="entry name" value="Glycosidases"/>
    <property type="match status" value="1"/>
</dbReference>
<dbReference type="SUPFAM" id="SSF102198">
    <property type="entry name" value="Putative cyclase"/>
    <property type="match status" value="1"/>
</dbReference>
<comment type="similarity">
    <text evidence="1">Belongs to the Cyclase 1 superfamily.</text>
</comment>
<feature type="compositionally biased region" description="Polar residues" evidence="2">
    <location>
        <begin position="1"/>
        <end position="22"/>
    </location>
</feature>
<comment type="caution">
    <text evidence="4">The sequence shown here is derived from an EMBL/GenBank/DDBJ whole genome shotgun (WGS) entry which is preliminary data.</text>
</comment>
<dbReference type="SUPFAM" id="SSF51445">
    <property type="entry name" value="(Trans)glycosidases"/>
    <property type="match status" value="1"/>
</dbReference>
<proteinExistence type="inferred from homology"/>
<dbReference type="STRING" id="416450.A0A1V6QL88"/>
<dbReference type="InterPro" id="IPR037175">
    <property type="entry name" value="KFase_sf"/>
</dbReference>
<evidence type="ECO:0000313" key="5">
    <source>
        <dbReference type="Proteomes" id="UP000191672"/>
    </source>
</evidence>
<dbReference type="Pfam" id="PF16862">
    <property type="entry name" value="Glyco_hydro_79C"/>
    <property type="match status" value="1"/>
</dbReference>
<dbReference type="InterPro" id="IPR017853">
    <property type="entry name" value="GH"/>
</dbReference>
<accession>A0A1V6QL88</accession>
<dbReference type="PANTHER" id="PTHR34861:SF10">
    <property type="entry name" value="CYCLASE"/>
    <property type="match status" value="1"/>
</dbReference>
<feature type="region of interest" description="Disordered" evidence="2">
    <location>
        <begin position="1"/>
        <end position="28"/>
    </location>
</feature>
<evidence type="ECO:0000256" key="1">
    <source>
        <dbReference type="ARBA" id="ARBA00007865"/>
    </source>
</evidence>
<dbReference type="InterPro" id="IPR031728">
    <property type="entry name" value="GlcAase_C"/>
</dbReference>
<evidence type="ECO:0000259" key="3">
    <source>
        <dbReference type="Pfam" id="PF16862"/>
    </source>
</evidence>
<dbReference type="AlphaFoldDB" id="A0A1V6QL88"/>
<protein>
    <recommendedName>
        <fullName evidence="3">Beta-glucuronidase C-terminal domain-containing protein</fullName>
    </recommendedName>
</protein>
<gene>
    <name evidence="4" type="ORF">PENANT_c002G03280</name>
</gene>